<accession>A0A1I0FDK3</accession>
<evidence type="ECO:0000259" key="1">
    <source>
        <dbReference type="Pfam" id="PF09820"/>
    </source>
</evidence>
<dbReference type="Pfam" id="PF09820">
    <property type="entry name" value="AAA-ATPase_like"/>
    <property type="match status" value="1"/>
</dbReference>
<protein>
    <submittedName>
        <fullName evidence="2">Predicted AAA-ATPase</fullName>
    </submittedName>
</protein>
<dbReference type="AlphaFoldDB" id="A0A1I0FDK3"/>
<name>A0A1I0FDK3_9FIRM</name>
<reference evidence="3" key="1">
    <citation type="submission" date="2016-10" db="EMBL/GenBank/DDBJ databases">
        <authorList>
            <person name="Varghese N."/>
            <person name="Submissions S."/>
        </authorList>
    </citation>
    <scope>NUCLEOTIDE SEQUENCE [LARGE SCALE GENOMIC DNA]</scope>
    <source>
        <strain evidence="3">DSM 1551</strain>
    </source>
</reference>
<gene>
    <name evidence="2" type="ORF">SAMN04489758_11849</name>
</gene>
<keyword evidence="3" id="KW-1185">Reference proteome</keyword>
<evidence type="ECO:0000313" key="2">
    <source>
        <dbReference type="EMBL" id="SET56245.1"/>
    </source>
</evidence>
<organism evidence="2 3">
    <name type="scientific">Thomasclavelia cocleata</name>
    <dbReference type="NCBI Taxonomy" id="69824"/>
    <lineage>
        <taxon>Bacteria</taxon>
        <taxon>Bacillati</taxon>
        <taxon>Bacillota</taxon>
        <taxon>Erysipelotrichia</taxon>
        <taxon>Erysipelotrichales</taxon>
        <taxon>Coprobacillaceae</taxon>
        <taxon>Thomasclavelia</taxon>
    </lineage>
</organism>
<dbReference type="PANTHER" id="PTHR34825:SF1">
    <property type="entry name" value="AAA-ATPASE-LIKE DOMAIN-CONTAINING PROTEIN"/>
    <property type="match status" value="1"/>
</dbReference>
<proteinExistence type="predicted"/>
<dbReference type="PANTHER" id="PTHR34825">
    <property type="entry name" value="CONSERVED PROTEIN, WITH A WEAK D-GALACTARATE DEHYDRATASE/ALTRONATE HYDROLASE DOMAIN"/>
    <property type="match status" value="1"/>
</dbReference>
<evidence type="ECO:0000313" key="3">
    <source>
        <dbReference type="Proteomes" id="UP000198558"/>
    </source>
</evidence>
<dbReference type="InterPro" id="IPR018631">
    <property type="entry name" value="AAA-ATPase-like_dom"/>
</dbReference>
<dbReference type="Proteomes" id="UP000198558">
    <property type="component" value="Unassembled WGS sequence"/>
</dbReference>
<dbReference type="EMBL" id="FOIN01000018">
    <property type="protein sequence ID" value="SET56245.1"/>
    <property type="molecule type" value="Genomic_DNA"/>
</dbReference>
<feature type="domain" description="AAA-ATPase-like" evidence="1">
    <location>
        <begin position="13"/>
        <end position="112"/>
    </location>
</feature>
<sequence>MSVYLNPGNKSFEIAINSEIYVDKSLLIEYTNKVINTNMQYVCVSRPRRFGKSTDANMLVAYYSKGCDSLKLFDNLKISETELYQKHLNQHNVIHLNMQDFLSETYDIEKMIQLVNDSLI</sequence>